<dbReference type="Pfam" id="PF02770">
    <property type="entry name" value="Acyl-CoA_dh_M"/>
    <property type="match status" value="1"/>
</dbReference>
<feature type="domain" description="Acyl-CoA dehydrogenase/oxidase N-terminal" evidence="8">
    <location>
        <begin position="380"/>
        <end position="452"/>
    </location>
</feature>
<feature type="domain" description="Acyl-CoA dehydrogenase/oxidase C-terminal" evidence="6">
    <location>
        <begin position="207"/>
        <end position="333"/>
    </location>
</feature>
<dbReference type="Pfam" id="PF00441">
    <property type="entry name" value="Acyl-CoA_dh_1"/>
    <property type="match status" value="2"/>
</dbReference>
<evidence type="ECO:0000313" key="10">
    <source>
        <dbReference type="Proteomes" id="UP000185596"/>
    </source>
</evidence>
<dbReference type="STRING" id="1912961.BU204_03495"/>
<reference evidence="9 10" key="1">
    <citation type="submission" date="2016-12" db="EMBL/GenBank/DDBJ databases">
        <title>The draft genome sequence of Actinophytocola sp. 11-183.</title>
        <authorList>
            <person name="Wang W."/>
            <person name="Yuan L."/>
        </authorList>
    </citation>
    <scope>NUCLEOTIDE SEQUENCE [LARGE SCALE GENOMIC DNA]</scope>
    <source>
        <strain evidence="9 10">11-183</strain>
    </source>
</reference>
<dbReference type="EMBL" id="MSIE01000004">
    <property type="protein sequence ID" value="OLF18935.1"/>
    <property type="molecule type" value="Genomic_DNA"/>
</dbReference>
<evidence type="ECO:0000313" key="9">
    <source>
        <dbReference type="EMBL" id="OLF18935.1"/>
    </source>
</evidence>
<dbReference type="InterPro" id="IPR009100">
    <property type="entry name" value="AcylCoA_DH/oxidase_NM_dom_sf"/>
</dbReference>
<keyword evidence="5" id="KW-0560">Oxidoreductase</keyword>
<dbReference type="Gene3D" id="1.10.540.10">
    <property type="entry name" value="Acyl-CoA dehydrogenase/oxidase, N-terminal domain"/>
    <property type="match status" value="2"/>
</dbReference>
<dbReference type="RefSeq" id="WP_075124060.1">
    <property type="nucleotide sequence ID" value="NZ_MSIE01000004.1"/>
</dbReference>
<feature type="domain" description="Acyl-CoA oxidase/dehydrogenase middle" evidence="7">
    <location>
        <begin position="456"/>
        <end position="547"/>
    </location>
</feature>
<dbReference type="AlphaFoldDB" id="A0A1Q8CX60"/>
<evidence type="ECO:0000259" key="8">
    <source>
        <dbReference type="Pfam" id="PF02771"/>
    </source>
</evidence>
<proteinExistence type="inferred from homology"/>
<evidence type="ECO:0000259" key="7">
    <source>
        <dbReference type="Pfam" id="PF02770"/>
    </source>
</evidence>
<dbReference type="GO" id="GO:0016627">
    <property type="term" value="F:oxidoreductase activity, acting on the CH-CH group of donors"/>
    <property type="evidence" value="ECO:0007669"/>
    <property type="project" value="InterPro"/>
</dbReference>
<dbReference type="Gene3D" id="2.40.110.10">
    <property type="entry name" value="Butyryl-CoA Dehydrogenase, subunit A, domain 2"/>
    <property type="match status" value="1"/>
</dbReference>
<dbReference type="InterPro" id="IPR006091">
    <property type="entry name" value="Acyl-CoA_Oxase/DH_mid-dom"/>
</dbReference>
<dbReference type="PANTHER" id="PTHR43292:SF4">
    <property type="entry name" value="ACYL-COA DEHYDROGENASE FADE34"/>
    <property type="match status" value="1"/>
</dbReference>
<gene>
    <name evidence="9" type="ORF">BU204_03495</name>
</gene>
<dbReference type="OrthoDB" id="2431337at2"/>
<dbReference type="FunFam" id="2.40.110.10:FF:000011">
    <property type="entry name" value="Acyl-CoA dehydrogenase FadE34"/>
    <property type="match status" value="1"/>
</dbReference>
<dbReference type="InterPro" id="IPR009075">
    <property type="entry name" value="AcylCo_DH/oxidase_C"/>
</dbReference>
<comment type="similarity">
    <text evidence="2">Belongs to the acyl-CoA dehydrogenase family.</text>
</comment>
<dbReference type="GO" id="GO:0005886">
    <property type="term" value="C:plasma membrane"/>
    <property type="evidence" value="ECO:0007669"/>
    <property type="project" value="TreeGrafter"/>
</dbReference>
<feature type="domain" description="Acyl-CoA dehydrogenase/oxidase N-terminal" evidence="8">
    <location>
        <begin position="7"/>
        <end position="93"/>
    </location>
</feature>
<comment type="cofactor">
    <cofactor evidence="1">
        <name>FAD</name>
        <dbReference type="ChEBI" id="CHEBI:57692"/>
    </cofactor>
</comment>
<evidence type="ECO:0000256" key="5">
    <source>
        <dbReference type="ARBA" id="ARBA00023002"/>
    </source>
</evidence>
<evidence type="ECO:0000256" key="2">
    <source>
        <dbReference type="ARBA" id="ARBA00009347"/>
    </source>
</evidence>
<accession>A0A1Q8CX60</accession>
<dbReference type="Pfam" id="PF02771">
    <property type="entry name" value="Acyl-CoA_dh_N"/>
    <property type="match status" value="2"/>
</dbReference>
<keyword evidence="10" id="KW-1185">Reference proteome</keyword>
<dbReference type="InterPro" id="IPR013786">
    <property type="entry name" value="AcylCoA_DH/ox_N"/>
</dbReference>
<keyword evidence="3" id="KW-0285">Flavoprotein</keyword>
<evidence type="ECO:0000256" key="4">
    <source>
        <dbReference type="ARBA" id="ARBA00022827"/>
    </source>
</evidence>
<dbReference type="InterPro" id="IPR046373">
    <property type="entry name" value="Acyl-CoA_Oxase/DH_mid-dom_sf"/>
</dbReference>
<dbReference type="SUPFAM" id="SSF56645">
    <property type="entry name" value="Acyl-CoA dehydrogenase NM domain-like"/>
    <property type="match status" value="2"/>
</dbReference>
<dbReference type="SUPFAM" id="SSF47203">
    <property type="entry name" value="Acyl-CoA dehydrogenase C-terminal domain-like"/>
    <property type="match status" value="2"/>
</dbReference>
<keyword evidence="4" id="KW-0274">FAD</keyword>
<protein>
    <submittedName>
        <fullName evidence="9">Acyl-CoA dehydrogenase</fullName>
    </submittedName>
</protein>
<dbReference type="Gene3D" id="1.20.140.10">
    <property type="entry name" value="Butyryl-CoA Dehydrogenase, subunit A, domain 3"/>
    <property type="match status" value="2"/>
</dbReference>
<dbReference type="GO" id="GO:0050660">
    <property type="term" value="F:flavin adenine dinucleotide binding"/>
    <property type="evidence" value="ECO:0007669"/>
    <property type="project" value="InterPro"/>
</dbReference>
<dbReference type="InterPro" id="IPR037069">
    <property type="entry name" value="AcylCoA_DH/ox_N_sf"/>
</dbReference>
<dbReference type="InterPro" id="IPR052161">
    <property type="entry name" value="Mycobact_Acyl-CoA_DH"/>
</dbReference>
<evidence type="ECO:0000256" key="1">
    <source>
        <dbReference type="ARBA" id="ARBA00001974"/>
    </source>
</evidence>
<evidence type="ECO:0000256" key="3">
    <source>
        <dbReference type="ARBA" id="ARBA00022630"/>
    </source>
</evidence>
<comment type="caution">
    <text evidence="9">The sequence shown here is derived from an EMBL/GenBank/DDBJ whole genome shotgun (WGS) entry which is preliminary data.</text>
</comment>
<dbReference type="PANTHER" id="PTHR43292">
    <property type="entry name" value="ACYL-COA DEHYDROGENASE"/>
    <property type="match status" value="1"/>
</dbReference>
<evidence type="ECO:0000259" key="6">
    <source>
        <dbReference type="Pfam" id="PF00441"/>
    </source>
</evidence>
<dbReference type="Proteomes" id="UP000185596">
    <property type="component" value="Unassembled WGS sequence"/>
</dbReference>
<dbReference type="InterPro" id="IPR036250">
    <property type="entry name" value="AcylCo_DH-like_C"/>
</dbReference>
<organism evidence="9 10">
    <name type="scientific">Actinophytocola xanthii</name>
    <dbReference type="NCBI Taxonomy" id="1912961"/>
    <lineage>
        <taxon>Bacteria</taxon>
        <taxon>Bacillati</taxon>
        <taxon>Actinomycetota</taxon>
        <taxon>Actinomycetes</taxon>
        <taxon>Pseudonocardiales</taxon>
        <taxon>Pseudonocardiaceae</taxon>
    </lineage>
</organism>
<feature type="domain" description="Acyl-CoA dehydrogenase/oxidase C-terminal" evidence="6">
    <location>
        <begin position="562"/>
        <end position="705"/>
    </location>
</feature>
<name>A0A1Q8CX60_9PSEU</name>
<sequence length="711" mass="75525">MSIAITGEQLAIQDSVRDVSARADMLATVRALEPGAGGDWRGHWAELAALGLFAIALPERLGGAGGTLVDQAAALEQSAEGLVPGPVLPTALTALALVDTAAEDLVPLLGDGRATAGVALDPGTVWTAGDTVAGTAEVVLGAHGDAHLLLPARTGTEEIVWVLLHPGEATVEPLRPLDFSRPLARVRVDGAPARPLPGRDVGGLAAALLAAEAAGVARWCLRTAVEYAKVRQQFGRPIGSFQAVKHLCAEMLCRAEQAGALAWDAARAPGSLSAPAALALALDAAVANAKDCVQVLGGIGFTWEHDAHLYLRRALAARQLAGGSARWRRRVAELALAGERRRIWGDGVPGQADPEEEAVRRDARVFASGLRGLSEPERRVRLADSGYLMPHWPMPYGLDASPRAQLVIDEELSRAGVRRPDLVIGAWAVPTILRHGTLEQRERFVLPTLRGDLRWCQLFSEPEAGSDLAALRTRATPVDGGWRLDGQKVWTSEATRADWGICLARTDPSAPKHAGITYFLVDMRSPGITLRPLREITGESRFNEVFLDGVFVPEDCVVGRVNGGWRLARATLADERVALGAGSSLGDGVERLLELAAARELTEGDRERLGTLVAQGLSVSLVDLRETLRRLGGRDPGPGSSVRKLVGVRQRQDVAEAEVELLGPAGAALDDGAETYLHELLLTRCLSIAGGTTQVLLNLVAERILGLPREK</sequence>